<dbReference type="AlphaFoldDB" id="A0A6I6IM89"/>
<proteinExistence type="predicted"/>
<name>A0A6I6IM89_9RHOB</name>
<evidence type="ECO:0008006" key="4">
    <source>
        <dbReference type="Google" id="ProtNLM"/>
    </source>
</evidence>
<feature type="chain" id="PRO_5026076021" description="DUF995 domain-containing protein" evidence="1">
    <location>
        <begin position="19"/>
        <end position="131"/>
    </location>
</feature>
<keyword evidence="1" id="KW-0732">Signal</keyword>
<keyword evidence="3" id="KW-1185">Reference proteome</keyword>
<gene>
    <name evidence="2" type="ORF">EI983_05125</name>
</gene>
<evidence type="ECO:0000313" key="3">
    <source>
        <dbReference type="Proteomes" id="UP000428330"/>
    </source>
</evidence>
<organism evidence="2 3">
    <name type="scientific">Roseovarius faecimaris</name>
    <dbReference type="NCBI Taxonomy" id="2494550"/>
    <lineage>
        <taxon>Bacteria</taxon>
        <taxon>Pseudomonadati</taxon>
        <taxon>Pseudomonadota</taxon>
        <taxon>Alphaproteobacteria</taxon>
        <taxon>Rhodobacterales</taxon>
        <taxon>Roseobacteraceae</taxon>
        <taxon>Roseovarius</taxon>
    </lineage>
</organism>
<accession>A0A6I6IM89</accession>
<dbReference type="EMBL" id="CP034348">
    <property type="protein sequence ID" value="QGX97695.1"/>
    <property type="molecule type" value="Genomic_DNA"/>
</dbReference>
<protein>
    <recommendedName>
        <fullName evidence="4">DUF995 domain-containing protein</fullName>
    </recommendedName>
</protein>
<dbReference type="Proteomes" id="UP000428330">
    <property type="component" value="Chromosome"/>
</dbReference>
<evidence type="ECO:0000256" key="1">
    <source>
        <dbReference type="SAM" id="SignalP"/>
    </source>
</evidence>
<dbReference type="OrthoDB" id="7304934at2"/>
<feature type="signal peptide" evidence="1">
    <location>
        <begin position="1"/>
        <end position="18"/>
    </location>
</feature>
<reference evidence="3" key="1">
    <citation type="submission" date="2018-12" db="EMBL/GenBank/DDBJ databases">
        <title>Complete genome sequence of Roseovarius sp. MME-070.</title>
        <authorList>
            <person name="Nam Y.-D."/>
            <person name="Kang J."/>
            <person name="Chung W.-H."/>
            <person name="Park Y.S."/>
        </authorList>
    </citation>
    <scope>NUCLEOTIDE SEQUENCE [LARGE SCALE GENOMIC DNA]</scope>
    <source>
        <strain evidence="3">MME-070</strain>
    </source>
</reference>
<sequence length="131" mass="14969">MKHLIACLCLWLAVPAIAETMSAEEFDAFTRGKTFYYGTNGQAYGAEEYLSNRRVIWTFLDGRCQEGYWYEHSGMICFEYEQLQDVQCWSFRESPGGGLIAKFQDDPGELELYEVERSHEPLSCLGPDVGV</sequence>
<dbReference type="KEGG" id="rom:EI983_05125"/>
<evidence type="ECO:0000313" key="2">
    <source>
        <dbReference type="EMBL" id="QGX97695.1"/>
    </source>
</evidence>